<reference evidence="6" key="1">
    <citation type="submission" date="2015-03" db="EMBL/GenBank/DDBJ databases">
        <authorList>
            <person name="Nijsse Bart"/>
        </authorList>
    </citation>
    <scope>NUCLEOTIDE SEQUENCE [LARGE SCALE GENOMIC DNA]</scope>
</reference>
<keyword evidence="6" id="KW-1185">Reference proteome</keyword>
<feature type="domain" description="Methyltransferase" evidence="4">
    <location>
        <begin position="61"/>
        <end position="138"/>
    </location>
</feature>
<dbReference type="EC" id="2.1.1.-" evidence="5"/>
<dbReference type="InterPro" id="IPR025714">
    <property type="entry name" value="Methyltranfer_dom"/>
</dbReference>
<dbReference type="PANTHER" id="PTHR43464:SF19">
    <property type="entry name" value="UBIQUINONE BIOSYNTHESIS O-METHYLTRANSFERASE, MITOCHONDRIAL"/>
    <property type="match status" value="1"/>
</dbReference>
<dbReference type="InterPro" id="IPR029063">
    <property type="entry name" value="SAM-dependent_MTases_sf"/>
</dbReference>
<dbReference type="Gene3D" id="3.40.50.150">
    <property type="entry name" value="Vaccinia Virus protein VP39"/>
    <property type="match status" value="1"/>
</dbReference>
<dbReference type="SUPFAM" id="SSF53335">
    <property type="entry name" value="S-adenosyl-L-methionine-dependent methyltransferases"/>
    <property type="match status" value="1"/>
</dbReference>
<evidence type="ECO:0000256" key="3">
    <source>
        <dbReference type="ARBA" id="ARBA00022691"/>
    </source>
</evidence>
<name>A0A0U1L4N6_9FIRM</name>
<evidence type="ECO:0000313" key="5">
    <source>
        <dbReference type="EMBL" id="CQR74475.1"/>
    </source>
</evidence>
<dbReference type="CDD" id="cd02440">
    <property type="entry name" value="AdoMet_MTases"/>
    <property type="match status" value="1"/>
</dbReference>
<protein>
    <submittedName>
        <fullName evidence="5">Methyltransferase</fullName>
        <ecNumber evidence="5">2.1.1.-</ecNumber>
    </submittedName>
</protein>
<dbReference type="Proteomes" id="UP000049855">
    <property type="component" value="Unassembled WGS sequence"/>
</dbReference>
<evidence type="ECO:0000256" key="1">
    <source>
        <dbReference type="ARBA" id="ARBA00022603"/>
    </source>
</evidence>
<proteinExistence type="predicted"/>
<gene>
    <name evidence="5" type="ORF">SpAn4DRAFT_0937</name>
</gene>
<sequence length="276" mass="31954">MNIDYFTEAWKKDLSELEDTQQFWNMRADEFNNQHGNKQGEQRRQQVIEFLTSRDMLPADAEILDIGCGPGKYSVEFAQKTKQVTGIDISPKMLEYACENAWQHKLDNVLFELSPWETLSLEECGWQKKYDLVFASMCPGISSSDSLLKMCRASKDACFLSGFVERKDNLRDKLHQAVYGKNPDHRWGKNIYYAINLLWLSGYYPEITYYDNEFDHVWPLDKAVELYSHQLKRMTKLSPVTGDIDDKIAGYLGSIAVDGLVSEKVQSKIAWLCWKV</sequence>
<dbReference type="RefSeq" id="WP_021170464.1">
    <property type="nucleotide sequence ID" value="NZ_CTRP01000014.1"/>
</dbReference>
<evidence type="ECO:0000256" key="2">
    <source>
        <dbReference type="ARBA" id="ARBA00022679"/>
    </source>
</evidence>
<dbReference type="GO" id="GO:0008168">
    <property type="term" value="F:methyltransferase activity"/>
    <property type="evidence" value="ECO:0007669"/>
    <property type="project" value="UniProtKB-KW"/>
</dbReference>
<dbReference type="AlphaFoldDB" id="A0A0U1L4N6"/>
<keyword evidence="1 5" id="KW-0489">Methyltransferase</keyword>
<evidence type="ECO:0000313" key="6">
    <source>
        <dbReference type="Proteomes" id="UP000049855"/>
    </source>
</evidence>
<dbReference type="Pfam" id="PF13847">
    <property type="entry name" value="Methyltransf_31"/>
    <property type="match status" value="1"/>
</dbReference>
<dbReference type="EMBL" id="CTRP01000014">
    <property type="protein sequence ID" value="CQR74475.1"/>
    <property type="molecule type" value="Genomic_DNA"/>
</dbReference>
<keyword evidence="3" id="KW-0949">S-adenosyl-L-methionine</keyword>
<dbReference type="GO" id="GO:0032259">
    <property type="term" value="P:methylation"/>
    <property type="evidence" value="ECO:0007669"/>
    <property type="project" value="UniProtKB-KW"/>
</dbReference>
<organism evidence="5 6">
    <name type="scientific">Sporomusa ovata</name>
    <dbReference type="NCBI Taxonomy" id="2378"/>
    <lineage>
        <taxon>Bacteria</taxon>
        <taxon>Bacillati</taxon>
        <taxon>Bacillota</taxon>
        <taxon>Negativicutes</taxon>
        <taxon>Selenomonadales</taxon>
        <taxon>Sporomusaceae</taxon>
        <taxon>Sporomusa</taxon>
    </lineage>
</organism>
<accession>A0A0U1L4N6</accession>
<keyword evidence="2 5" id="KW-0808">Transferase</keyword>
<dbReference type="PANTHER" id="PTHR43464">
    <property type="entry name" value="METHYLTRANSFERASE"/>
    <property type="match status" value="1"/>
</dbReference>
<evidence type="ECO:0000259" key="4">
    <source>
        <dbReference type="Pfam" id="PF13847"/>
    </source>
</evidence>